<keyword evidence="3" id="KW-1185">Reference proteome</keyword>
<evidence type="ECO:0000313" key="3">
    <source>
        <dbReference type="Proteomes" id="UP001457282"/>
    </source>
</evidence>
<gene>
    <name evidence="2" type="ORF">M0R45_000329</name>
</gene>
<name>A0AAW1VQH7_RUBAR</name>
<accession>A0AAW1VQH7</accession>
<evidence type="ECO:0000256" key="1">
    <source>
        <dbReference type="SAM" id="MobiDB-lite"/>
    </source>
</evidence>
<evidence type="ECO:0000313" key="2">
    <source>
        <dbReference type="EMBL" id="KAK9905277.1"/>
    </source>
</evidence>
<protein>
    <submittedName>
        <fullName evidence="2">Uncharacterized protein</fullName>
    </submittedName>
</protein>
<comment type="caution">
    <text evidence="2">The sequence shown here is derived from an EMBL/GenBank/DDBJ whole genome shotgun (WGS) entry which is preliminary data.</text>
</comment>
<dbReference type="AlphaFoldDB" id="A0AAW1VQH7"/>
<feature type="region of interest" description="Disordered" evidence="1">
    <location>
        <begin position="1"/>
        <end position="21"/>
    </location>
</feature>
<dbReference type="EMBL" id="JBEDUW010000164">
    <property type="protein sequence ID" value="KAK9905277.1"/>
    <property type="molecule type" value="Genomic_DNA"/>
</dbReference>
<dbReference type="Proteomes" id="UP001457282">
    <property type="component" value="Unassembled WGS sequence"/>
</dbReference>
<proteinExistence type="predicted"/>
<reference evidence="2 3" key="1">
    <citation type="journal article" date="2023" name="G3 (Bethesda)">
        <title>A chromosome-length genome assembly and annotation of blackberry (Rubus argutus, cv. 'Hillquist').</title>
        <authorList>
            <person name="Bruna T."/>
            <person name="Aryal R."/>
            <person name="Dudchenko O."/>
            <person name="Sargent D.J."/>
            <person name="Mead D."/>
            <person name="Buti M."/>
            <person name="Cavallini A."/>
            <person name="Hytonen T."/>
            <person name="Andres J."/>
            <person name="Pham M."/>
            <person name="Weisz D."/>
            <person name="Mascagni F."/>
            <person name="Usai G."/>
            <person name="Natali L."/>
            <person name="Bassil N."/>
            <person name="Fernandez G.E."/>
            <person name="Lomsadze A."/>
            <person name="Armour M."/>
            <person name="Olukolu B."/>
            <person name="Poorten T."/>
            <person name="Britton C."/>
            <person name="Davik J."/>
            <person name="Ashrafi H."/>
            <person name="Aiden E.L."/>
            <person name="Borodovsky M."/>
            <person name="Worthington M."/>
        </authorList>
    </citation>
    <scope>NUCLEOTIDE SEQUENCE [LARGE SCALE GENOMIC DNA]</scope>
    <source>
        <strain evidence="2">PI 553951</strain>
    </source>
</reference>
<feature type="region of interest" description="Disordered" evidence="1">
    <location>
        <begin position="96"/>
        <end position="151"/>
    </location>
</feature>
<sequence length="177" mass="19320">MNEEPEQPRESISLPPSQDEGHVELENLAPHHALELLQLAMTPFCHEGLVNEENPLEPPEVTALQTAEGREIMPIGTEIEPSKVATNMNTALPGSKRKHLDLEADLGNQENLANDNDVESNGAPITEPPAAEPSIVQNTDPKTRTDKSQIPKPQALAMTYVPSSSNQTVDERLVQIL</sequence>
<organism evidence="2 3">
    <name type="scientific">Rubus argutus</name>
    <name type="common">Southern blackberry</name>
    <dbReference type="NCBI Taxonomy" id="59490"/>
    <lineage>
        <taxon>Eukaryota</taxon>
        <taxon>Viridiplantae</taxon>
        <taxon>Streptophyta</taxon>
        <taxon>Embryophyta</taxon>
        <taxon>Tracheophyta</taxon>
        <taxon>Spermatophyta</taxon>
        <taxon>Magnoliopsida</taxon>
        <taxon>eudicotyledons</taxon>
        <taxon>Gunneridae</taxon>
        <taxon>Pentapetalae</taxon>
        <taxon>rosids</taxon>
        <taxon>fabids</taxon>
        <taxon>Rosales</taxon>
        <taxon>Rosaceae</taxon>
        <taxon>Rosoideae</taxon>
        <taxon>Rosoideae incertae sedis</taxon>
        <taxon>Rubus</taxon>
    </lineage>
</organism>